<accession>A0A238WCW3</accession>
<dbReference type="EMBL" id="FZNW01000006">
    <property type="protein sequence ID" value="SNR44390.1"/>
    <property type="molecule type" value="Genomic_DNA"/>
</dbReference>
<evidence type="ECO:0000313" key="1">
    <source>
        <dbReference type="EMBL" id="SNR44390.1"/>
    </source>
</evidence>
<dbReference type="RefSeq" id="WP_141134596.1">
    <property type="nucleotide sequence ID" value="NZ_FZNW01000006.1"/>
</dbReference>
<dbReference type="AlphaFoldDB" id="A0A238WCW3"/>
<gene>
    <name evidence="1" type="ORF">SAMN06265360_10646</name>
</gene>
<dbReference type="OrthoDB" id="3393036at2"/>
<reference evidence="1 2" key="1">
    <citation type="submission" date="2017-06" db="EMBL/GenBank/DDBJ databases">
        <authorList>
            <person name="Kim H.J."/>
            <person name="Triplett B.A."/>
        </authorList>
    </citation>
    <scope>NUCLEOTIDE SEQUENCE [LARGE SCALE GENOMIC DNA]</scope>
    <source>
        <strain evidence="1 2">DSM 45207</strain>
    </source>
</reference>
<protein>
    <submittedName>
        <fullName evidence="1">Uncharacterized protein</fullName>
    </submittedName>
</protein>
<evidence type="ECO:0000313" key="2">
    <source>
        <dbReference type="Proteomes" id="UP000198348"/>
    </source>
</evidence>
<keyword evidence="2" id="KW-1185">Reference proteome</keyword>
<proteinExistence type="predicted"/>
<organism evidence="1 2">
    <name type="scientific">Haloechinothrix alba</name>
    <dbReference type="NCBI Taxonomy" id="664784"/>
    <lineage>
        <taxon>Bacteria</taxon>
        <taxon>Bacillati</taxon>
        <taxon>Actinomycetota</taxon>
        <taxon>Actinomycetes</taxon>
        <taxon>Pseudonocardiales</taxon>
        <taxon>Pseudonocardiaceae</taxon>
        <taxon>Haloechinothrix</taxon>
    </lineage>
</organism>
<sequence length="165" mass="18401">MANDPKKLVAHYRQALSYDSIGHGAALAFTALERVLDLHPRSTLRAAVMPERFGEGRCACCARSELIWEGSGYLNDGSRRYLMHEHHDPDPHCSACPEGYPWPCPTVRAITEALEGEPPHPVELHGRVSQDCAHGCAWGGRCYSSDIVPPYCERGYEETYEGTWD</sequence>
<dbReference type="Proteomes" id="UP000198348">
    <property type="component" value="Unassembled WGS sequence"/>
</dbReference>
<name>A0A238WCW3_9PSEU</name>